<dbReference type="RefSeq" id="WP_198442636.1">
    <property type="nucleotide sequence ID" value="NZ_CBCSHE010000007.1"/>
</dbReference>
<dbReference type="Pfam" id="PF13350">
    <property type="entry name" value="Y_phosphatase3"/>
    <property type="match status" value="1"/>
</dbReference>
<dbReference type="KEGG" id="tper:IWA51_12370"/>
<keyword evidence="2" id="KW-1185">Reference proteome</keyword>
<dbReference type="Gene3D" id="3.90.190.10">
    <property type="entry name" value="Protein tyrosine phosphatase superfamily"/>
    <property type="match status" value="1"/>
</dbReference>
<dbReference type="Proteomes" id="UP000595224">
    <property type="component" value="Chromosome"/>
</dbReference>
<dbReference type="InterPro" id="IPR029021">
    <property type="entry name" value="Prot-tyrosine_phosphatase-like"/>
</dbReference>
<dbReference type="GO" id="GO:0004721">
    <property type="term" value="F:phosphoprotein phosphatase activity"/>
    <property type="evidence" value="ECO:0007669"/>
    <property type="project" value="InterPro"/>
</dbReference>
<evidence type="ECO:0000313" key="2">
    <source>
        <dbReference type="Proteomes" id="UP000595224"/>
    </source>
</evidence>
<proteinExistence type="predicted"/>
<dbReference type="SUPFAM" id="SSF52799">
    <property type="entry name" value="(Phosphotyrosine protein) phosphatases II"/>
    <property type="match status" value="1"/>
</dbReference>
<protein>
    <submittedName>
        <fullName evidence="1">Tyrosine-protein phosphatase</fullName>
    </submittedName>
</protein>
<evidence type="ECO:0000313" key="1">
    <source>
        <dbReference type="EMBL" id="QQA01027.1"/>
    </source>
</evidence>
<dbReference type="EMBL" id="CP064936">
    <property type="protein sequence ID" value="QQA01027.1"/>
    <property type="molecule type" value="Genomic_DNA"/>
</dbReference>
<dbReference type="InterPro" id="IPR016130">
    <property type="entry name" value="Tyr_Pase_AS"/>
</dbReference>
<organism evidence="1 2">
    <name type="scientific">Treponema peruense</name>
    <dbReference type="NCBI Taxonomy" id="2787628"/>
    <lineage>
        <taxon>Bacteria</taxon>
        <taxon>Pseudomonadati</taxon>
        <taxon>Spirochaetota</taxon>
        <taxon>Spirochaetia</taxon>
        <taxon>Spirochaetales</taxon>
        <taxon>Treponemataceae</taxon>
        <taxon>Treponema</taxon>
    </lineage>
</organism>
<sequence length="363" mass="41096">MIETCSILQNGEVEFVFCPADYKELENFKLRDVYVFGTFTAWQKTDDFKLEKKDASGSKWTLVKKECEVSIPGNSGFPEFKFIATAENKEMIADIYLNAPDENRGIKFLSNNIIPEGPFDAEAVINDEAFAVNIKSLAEFNLSSEQELAEISNVRKVPGTSCLWRGYHPYKKSRPLLDTEETRIRIVNEKLQKNSVKSVITLCGEENLSAELEEKIYPYMKKIQDGGNQLFVDTSYETVYFDSTGEEYALTVQKIVRFINSHPGAYYIHCRLGSDRTGTMSAVLAALCGASWKEIAADYERTRFMGIQEFRSARLLAYSLSRLLGEDVSRCSTLQKKTASYFVKGGWLTESEINTLVKKLTAK</sequence>
<accession>A0A7T3RDB7</accession>
<reference evidence="1 2" key="1">
    <citation type="submission" date="2020-11" db="EMBL/GenBank/DDBJ databases">
        <title>Treponema Peruensis nv. sp., first commensal Treponema isolated from human feces.</title>
        <authorList>
            <person name="Belkhou C."/>
            <person name="Raes J."/>
        </authorList>
    </citation>
    <scope>NUCLEOTIDE SEQUENCE [LARGE SCALE GENOMIC DNA]</scope>
    <source>
        <strain evidence="1 2">RCC2812</strain>
    </source>
</reference>
<dbReference type="AlphaFoldDB" id="A0A7T3RDB7"/>
<name>A0A7T3RDB7_9SPIR</name>
<dbReference type="InterPro" id="IPR026893">
    <property type="entry name" value="Tyr/Ser_Pase_IphP-type"/>
</dbReference>
<dbReference type="PROSITE" id="PS00383">
    <property type="entry name" value="TYR_PHOSPHATASE_1"/>
    <property type="match status" value="1"/>
</dbReference>
<gene>
    <name evidence="1" type="ORF">IWA51_12370</name>
</gene>